<sequence length="92" mass="10717">MSPDISMCSNKQCKKECYRRLARPDTYQSYSKFTVKNGRCKDFMACSFIPIISTIEYQKKMNKIIKKGKPVSDTLIEMLDEAGKYEIKEKSK</sequence>
<organism evidence="2">
    <name type="scientific">viral metagenome</name>
    <dbReference type="NCBI Taxonomy" id="1070528"/>
    <lineage>
        <taxon>unclassified sequences</taxon>
        <taxon>metagenomes</taxon>
        <taxon>organismal metagenomes</taxon>
    </lineage>
</organism>
<proteinExistence type="predicted"/>
<dbReference type="EMBL" id="MT145153">
    <property type="protein sequence ID" value="QJI04151.1"/>
    <property type="molecule type" value="Genomic_DNA"/>
</dbReference>
<protein>
    <submittedName>
        <fullName evidence="2">Uncharacterized protein</fullName>
    </submittedName>
</protein>
<dbReference type="AlphaFoldDB" id="A0A6M3Y1N7"/>
<evidence type="ECO:0000313" key="2">
    <source>
        <dbReference type="EMBL" id="QJI04151.1"/>
    </source>
</evidence>
<name>A0A6M3Y1N7_9ZZZZ</name>
<accession>A0A6M3Y1N7</accession>
<gene>
    <name evidence="1" type="ORF">MM415B06109_0006</name>
    <name evidence="2" type="ORF">TM448B06318_0005</name>
</gene>
<reference evidence="2" key="1">
    <citation type="submission" date="2020-03" db="EMBL/GenBank/DDBJ databases">
        <title>The deep terrestrial virosphere.</title>
        <authorList>
            <person name="Holmfeldt K."/>
            <person name="Nilsson E."/>
            <person name="Simone D."/>
            <person name="Lopez-Fernandez M."/>
            <person name="Wu X."/>
            <person name="de Brujin I."/>
            <person name="Lundin D."/>
            <person name="Andersson A."/>
            <person name="Bertilsson S."/>
            <person name="Dopson M."/>
        </authorList>
    </citation>
    <scope>NUCLEOTIDE SEQUENCE</scope>
    <source>
        <strain evidence="1">MM415B06109</strain>
        <strain evidence="2">TM448B06318</strain>
    </source>
</reference>
<evidence type="ECO:0000313" key="1">
    <source>
        <dbReference type="EMBL" id="QJA97564.1"/>
    </source>
</evidence>
<dbReference type="EMBL" id="MT143505">
    <property type="protein sequence ID" value="QJA97564.1"/>
    <property type="molecule type" value="Genomic_DNA"/>
</dbReference>